<dbReference type="AlphaFoldDB" id="A0A5N6QLN4"/>
<proteinExistence type="inferred from homology"/>
<keyword evidence="7 9" id="KW-0539">Nucleus</keyword>
<feature type="region of interest" description="Disordered" evidence="10">
    <location>
        <begin position="159"/>
        <end position="208"/>
    </location>
</feature>
<evidence type="ECO:0000256" key="6">
    <source>
        <dbReference type="ARBA" id="ARBA00023163"/>
    </source>
</evidence>
<dbReference type="PROSITE" id="PS51017">
    <property type="entry name" value="CCT"/>
    <property type="match status" value="1"/>
</dbReference>
<feature type="domain" description="Response regulatory" evidence="11">
    <location>
        <begin position="30"/>
        <end position="148"/>
    </location>
</feature>
<feature type="region of interest" description="Disordered" evidence="10">
    <location>
        <begin position="498"/>
        <end position="523"/>
    </location>
</feature>
<dbReference type="PANTHER" id="PTHR43874">
    <property type="entry name" value="TWO-COMPONENT RESPONSE REGULATOR"/>
    <property type="match status" value="1"/>
</dbReference>
<dbReference type="SUPFAM" id="SSF52172">
    <property type="entry name" value="CheY-like"/>
    <property type="match status" value="1"/>
</dbReference>
<evidence type="ECO:0000256" key="10">
    <source>
        <dbReference type="SAM" id="MobiDB-lite"/>
    </source>
</evidence>
<dbReference type="InterPro" id="IPR045279">
    <property type="entry name" value="ARR-like"/>
</dbReference>
<comment type="similarity">
    <text evidence="2">Belongs to the ARR-like family.</text>
</comment>
<feature type="domain" description="CCT" evidence="12">
    <location>
        <begin position="627"/>
        <end position="669"/>
    </location>
</feature>
<comment type="caution">
    <text evidence="8">Lacks conserved residue(s) required for the propagation of feature annotation.</text>
</comment>
<feature type="compositionally biased region" description="Polar residues" evidence="10">
    <location>
        <begin position="514"/>
        <end position="523"/>
    </location>
</feature>
<gene>
    <name evidence="13" type="ORF">FH972_003732</name>
</gene>
<keyword evidence="5" id="KW-0090">Biological rhythms</keyword>
<dbReference type="InterPro" id="IPR010402">
    <property type="entry name" value="CCT_domain"/>
</dbReference>
<dbReference type="Gene3D" id="3.40.50.2300">
    <property type="match status" value="1"/>
</dbReference>
<evidence type="ECO:0008006" key="15">
    <source>
        <dbReference type="Google" id="ProtNLM"/>
    </source>
</evidence>
<evidence type="ECO:0000313" key="13">
    <source>
        <dbReference type="EMBL" id="KAE7999284.1"/>
    </source>
</evidence>
<evidence type="ECO:0000256" key="1">
    <source>
        <dbReference type="ARBA" id="ARBA00004123"/>
    </source>
</evidence>
<dbReference type="GO" id="GO:0005634">
    <property type="term" value="C:nucleus"/>
    <property type="evidence" value="ECO:0007669"/>
    <property type="project" value="UniProtKB-SubCell"/>
</dbReference>
<dbReference type="GO" id="GO:0048511">
    <property type="term" value="P:rhythmic process"/>
    <property type="evidence" value="ECO:0007669"/>
    <property type="project" value="UniProtKB-KW"/>
</dbReference>
<keyword evidence="6" id="KW-0804">Transcription</keyword>
<keyword evidence="3" id="KW-0902">Two-component regulatory system</keyword>
<dbReference type="GO" id="GO:0000160">
    <property type="term" value="P:phosphorelay signal transduction system"/>
    <property type="evidence" value="ECO:0007669"/>
    <property type="project" value="UniProtKB-KW"/>
</dbReference>
<evidence type="ECO:0000313" key="14">
    <source>
        <dbReference type="Proteomes" id="UP000327013"/>
    </source>
</evidence>
<organism evidence="13 14">
    <name type="scientific">Carpinus fangiana</name>
    <dbReference type="NCBI Taxonomy" id="176857"/>
    <lineage>
        <taxon>Eukaryota</taxon>
        <taxon>Viridiplantae</taxon>
        <taxon>Streptophyta</taxon>
        <taxon>Embryophyta</taxon>
        <taxon>Tracheophyta</taxon>
        <taxon>Spermatophyta</taxon>
        <taxon>Magnoliopsida</taxon>
        <taxon>eudicotyledons</taxon>
        <taxon>Gunneridae</taxon>
        <taxon>Pentapetalae</taxon>
        <taxon>rosids</taxon>
        <taxon>fabids</taxon>
        <taxon>Fagales</taxon>
        <taxon>Betulaceae</taxon>
        <taxon>Carpinus</taxon>
    </lineage>
</organism>
<dbReference type="EMBL" id="CM017321">
    <property type="protein sequence ID" value="KAE7999284.1"/>
    <property type="molecule type" value="Genomic_DNA"/>
</dbReference>
<dbReference type="OrthoDB" id="60033at2759"/>
<dbReference type="SMART" id="SM00448">
    <property type="entry name" value="REC"/>
    <property type="match status" value="1"/>
</dbReference>
<dbReference type="Pfam" id="PF00072">
    <property type="entry name" value="Response_reg"/>
    <property type="match status" value="1"/>
</dbReference>
<name>A0A5N6QLN4_9ROSI</name>
<feature type="compositionally biased region" description="Low complexity" evidence="10">
    <location>
        <begin position="172"/>
        <end position="188"/>
    </location>
</feature>
<keyword evidence="14" id="KW-1185">Reference proteome</keyword>
<dbReference type="Pfam" id="PF06203">
    <property type="entry name" value="CCT"/>
    <property type="match status" value="1"/>
</dbReference>
<evidence type="ECO:0000256" key="3">
    <source>
        <dbReference type="ARBA" id="ARBA00023012"/>
    </source>
</evidence>
<dbReference type="PROSITE" id="PS50110">
    <property type="entry name" value="RESPONSE_REGULATORY"/>
    <property type="match status" value="1"/>
</dbReference>
<evidence type="ECO:0000256" key="4">
    <source>
        <dbReference type="ARBA" id="ARBA00023015"/>
    </source>
</evidence>
<protein>
    <recommendedName>
        <fullName evidence="15">Response regulatory domain-containing protein</fullName>
    </recommendedName>
</protein>
<feature type="region of interest" description="Disordered" evidence="10">
    <location>
        <begin position="246"/>
        <end position="277"/>
    </location>
</feature>
<dbReference type="PANTHER" id="PTHR43874:SF146">
    <property type="entry name" value="TWO-COMPONENT RESPONSE REGULATOR-LIKE APRR9"/>
    <property type="match status" value="1"/>
</dbReference>
<evidence type="ECO:0000256" key="2">
    <source>
        <dbReference type="ARBA" id="ARBA00010330"/>
    </source>
</evidence>
<keyword evidence="4" id="KW-0805">Transcription regulation</keyword>
<evidence type="ECO:0000259" key="11">
    <source>
        <dbReference type="PROSITE" id="PS50110"/>
    </source>
</evidence>
<feature type="compositionally biased region" description="Basic and acidic residues" evidence="10">
    <location>
        <begin position="191"/>
        <end position="200"/>
    </location>
</feature>
<dbReference type="GO" id="GO:0009736">
    <property type="term" value="P:cytokinin-activated signaling pathway"/>
    <property type="evidence" value="ECO:0007669"/>
    <property type="project" value="InterPro"/>
</dbReference>
<accession>A0A5N6QLN4</accession>
<evidence type="ECO:0000256" key="5">
    <source>
        <dbReference type="ARBA" id="ARBA00023108"/>
    </source>
</evidence>
<dbReference type="InterPro" id="IPR001789">
    <property type="entry name" value="Sig_transdc_resp-reg_receiver"/>
</dbReference>
<comment type="subcellular location">
    <subcellularLocation>
        <location evidence="1 9">Nucleus</location>
    </subcellularLocation>
</comment>
<dbReference type="Proteomes" id="UP000327013">
    <property type="component" value="Chromosome 1"/>
</dbReference>
<evidence type="ECO:0000256" key="8">
    <source>
        <dbReference type="PROSITE-ProRule" id="PRU00169"/>
    </source>
</evidence>
<dbReference type="InterPro" id="IPR011006">
    <property type="entry name" value="CheY-like_superfamily"/>
</dbReference>
<dbReference type="CDD" id="cd17582">
    <property type="entry name" value="psREC_PRR"/>
    <property type="match status" value="1"/>
</dbReference>
<evidence type="ECO:0000259" key="12">
    <source>
        <dbReference type="PROSITE" id="PS51017"/>
    </source>
</evidence>
<evidence type="ECO:0000256" key="9">
    <source>
        <dbReference type="PROSITE-ProRule" id="PRU00357"/>
    </source>
</evidence>
<sequence>MGEAVLSGGEGMELDKKDGAEEVVRWERLRVLLVEADYSTRQIIAALLRKCSYRVAAVADGLKAWETLKGRPHSIDLVLTEVELPSISGFALLSLVMEHDVCKNIPVIMMSSHDSIGMVLKCMLKGAADFLIKPVRKNELRNLWQHVWRRHTLAGRHVPQNIAVPQQKVEGTSENNASSSHSSECVASTHRKNECSEKGSDAQSSCTTPYMEAESADMQNMQGLSQMKCGSASNLSNTDMEKHGECTKLDQESVLPESENGEKSKRLGSEISPYREANNSTLLRLEEDHTLAETMSQNEGVQAETNRGYANAASEIHNCDDELVEPSNGAIDLIGTFDNHPRCTDGNSSYKDGGTKKFEFVPHLELSLRRTCPSSSNYQGTDERHTLIHSNASAFSWYNSCKTLQPLLPTLSGNCSKLKEGASKSYELSSNQLSGSTNGTFLQASATLSNSQENMPTLVIGQSGQVELQFPSHQLGTVPVPGNSPFFPSMLFTQSGLPPVSSPKPTCERHHSPFPSSASVQSNPEIPNSELGYHQSDETTNNSIHQAVHEENDLEHVEEIKDGFPAAGQNTTSSLCYGAVDHTDAYGSSSTRRDETATATAPESWNESGLSVHDVSRGMDSLRATQREAALTKFRLKRKDRCFEKKVRYQSRKRLAEQRPRVKGQFVRQV</sequence>
<reference evidence="13 14" key="1">
    <citation type="submission" date="2019-06" db="EMBL/GenBank/DDBJ databases">
        <title>A chromosomal-level reference genome of Carpinus fangiana (Coryloideae, Betulaceae).</title>
        <authorList>
            <person name="Yang X."/>
            <person name="Wang Z."/>
            <person name="Zhang L."/>
            <person name="Hao G."/>
            <person name="Liu J."/>
            <person name="Yang Y."/>
        </authorList>
    </citation>
    <scope>NUCLEOTIDE SEQUENCE [LARGE SCALE GENOMIC DNA]</scope>
    <source>
        <strain evidence="13">Cfa_2016G</strain>
        <tissue evidence="13">Leaf</tissue>
    </source>
</reference>
<evidence type="ECO:0000256" key="7">
    <source>
        <dbReference type="ARBA" id="ARBA00023242"/>
    </source>
</evidence>